<accession>A0A0M3KIG0</accession>
<name>A0A0M3KIG0_ANISI</name>
<dbReference type="AlphaFoldDB" id="A0A0M3KIG0"/>
<evidence type="ECO:0000313" key="2">
    <source>
        <dbReference type="Proteomes" id="UP000267096"/>
    </source>
</evidence>
<dbReference type="Proteomes" id="UP000267096">
    <property type="component" value="Unassembled WGS sequence"/>
</dbReference>
<evidence type="ECO:0000313" key="3">
    <source>
        <dbReference type="WBParaSite" id="ASIM_0002077901-mRNA-1"/>
    </source>
</evidence>
<evidence type="ECO:0000313" key="1">
    <source>
        <dbReference type="EMBL" id="VDK74696.1"/>
    </source>
</evidence>
<proteinExistence type="predicted"/>
<sequence>MNSTDNATGCKVNKYTYDSVKCRPRVQFGSYRFVSVSRNFKIPEFKRCNGKHLSYQECATMNPNIELSQSNDDVTVESTLLQAPLTAIEETDDVEVVSFIKSFGRVQFDIRMPKFRRKKHLQL</sequence>
<protein>
    <submittedName>
        <fullName evidence="1 3">Uncharacterized protein</fullName>
    </submittedName>
</protein>
<keyword evidence="2" id="KW-1185">Reference proteome</keyword>
<dbReference type="EMBL" id="UYRR01038822">
    <property type="protein sequence ID" value="VDK74696.1"/>
    <property type="molecule type" value="Genomic_DNA"/>
</dbReference>
<gene>
    <name evidence="1" type="ORF">ASIM_LOCUS20159</name>
</gene>
<reference evidence="1 2" key="2">
    <citation type="submission" date="2018-11" db="EMBL/GenBank/DDBJ databases">
        <authorList>
            <consortium name="Pathogen Informatics"/>
        </authorList>
    </citation>
    <scope>NUCLEOTIDE SEQUENCE [LARGE SCALE GENOMIC DNA]</scope>
</reference>
<organism evidence="3">
    <name type="scientific">Anisakis simplex</name>
    <name type="common">Herring worm</name>
    <dbReference type="NCBI Taxonomy" id="6269"/>
    <lineage>
        <taxon>Eukaryota</taxon>
        <taxon>Metazoa</taxon>
        <taxon>Ecdysozoa</taxon>
        <taxon>Nematoda</taxon>
        <taxon>Chromadorea</taxon>
        <taxon>Rhabditida</taxon>
        <taxon>Spirurina</taxon>
        <taxon>Ascaridomorpha</taxon>
        <taxon>Ascaridoidea</taxon>
        <taxon>Anisakidae</taxon>
        <taxon>Anisakis</taxon>
        <taxon>Anisakis simplex complex</taxon>
    </lineage>
</organism>
<reference evidence="3" key="1">
    <citation type="submission" date="2017-02" db="UniProtKB">
        <authorList>
            <consortium name="WormBaseParasite"/>
        </authorList>
    </citation>
    <scope>IDENTIFICATION</scope>
</reference>
<dbReference type="WBParaSite" id="ASIM_0002077901-mRNA-1">
    <property type="protein sequence ID" value="ASIM_0002077901-mRNA-1"/>
    <property type="gene ID" value="ASIM_0002077901"/>
</dbReference>